<dbReference type="SUPFAM" id="SSF48452">
    <property type="entry name" value="TPR-like"/>
    <property type="match status" value="1"/>
</dbReference>
<dbReference type="GO" id="GO:0003677">
    <property type="term" value="F:DNA binding"/>
    <property type="evidence" value="ECO:0007669"/>
    <property type="project" value="UniProtKB-KW"/>
</dbReference>
<gene>
    <name evidence="1" type="ORF">FrCorBMG51_12035</name>
</gene>
<name>A0ABR5F3N6_9ACTN</name>
<keyword evidence="1" id="KW-0238">DNA-binding</keyword>
<dbReference type="EMBL" id="JWIO01000016">
    <property type="protein sequence ID" value="KLL11334.1"/>
    <property type="molecule type" value="Genomic_DNA"/>
</dbReference>
<reference evidence="1 2" key="1">
    <citation type="submission" date="2014-12" db="EMBL/GenBank/DDBJ databases">
        <title>Frankia sp. BMG5.1 draft genome.</title>
        <authorList>
            <person name="Gtari M."/>
            <person name="Ghodhbane-Gtari F."/>
            <person name="Nouioui I."/>
            <person name="Ktari A."/>
            <person name="Hezbri K."/>
            <person name="Mimouni W."/>
            <person name="Sbissi I."/>
            <person name="Ayari A."/>
            <person name="Yamanaka T."/>
            <person name="Normand P."/>
            <person name="Tisa L.S."/>
            <person name="Boudabous A."/>
        </authorList>
    </citation>
    <scope>NUCLEOTIDE SEQUENCE [LARGE SCALE GENOMIC DNA]</scope>
    <source>
        <strain evidence="1 2">BMG5.1</strain>
    </source>
</reference>
<evidence type="ECO:0000313" key="1">
    <source>
        <dbReference type="EMBL" id="KLL11334.1"/>
    </source>
</evidence>
<protein>
    <submittedName>
        <fullName evidence="1">DNA-binding protein</fullName>
    </submittedName>
</protein>
<comment type="caution">
    <text evidence="1">The sequence shown here is derived from an EMBL/GenBank/DDBJ whole genome shotgun (WGS) entry which is preliminary data.</text>
</comment>
<keyword evidence="2" id="KW-1185">Reference proteome</keyword>
<dbReference type="Proteomes" id="UP000035425">
    <property type="component" value="Unassembled WGS sequence"/>
</dbReference>
<sequence>MNVAPGRYCRSCGSRLARYNATGSCAACQRKRQELRLQAPVVPDHFWQTDELRDALASWHIGRVVAAYRRNPWHGRVLSQELVGGWVGISQVQLSRIESGPPIKDLDRLVMWARTLRIPGRFLWFQLPEQRSEPVESAPAAAAVPVGPDLPALLGSLTSGRLPLAAGERRTPTIGISAFDGMTNGQSAELLLKLFLQLDDELGGDSLYLPLSRYVARMAVTVEQDSGDGLVPFGQLSQMAGWLALDADHHGTARRYFTTTIYVAHEGDEPGLAASALAYMSLQETYRGRRGPALSLAQTALASGTTNLTPLTRTMLGTRLARAQAGVGDQDGCLRSLDTARADFERAGHRDEPLWVSYVDEVEVAAQEGACFLELGLTTEASTALTEAIDLLTRRAPYRVRDRVHYLSRLAKCQLLAGNVEQACQTAGNALEVSEAIGSTRVALRLKEFADGLAPFGAVPAARDFAERFRLATT</sequence>
<dbReference type="Gene3D" id="1.25.40.10">
    <property type="entry name" value="Tetratricopeptide repeat domain"/>
    <property type="match status" value="1"/>
</dbReference>
<proteinExistence type="predicted"/>
<dbReference type="InterPro" id="IPR011990">
    <property type="entry name" value="TPR-like_helical_dom_sf"/>
</dbReference>
<evidence type="ECO:0000313" key="2">
    <source>
        <dbReference type="Proteomes" id="UP000035425"/>
    </source>
</evidence>
<accession>A0ABR5F3N6</accession>
<organism evidence="1 2">
    <name type="scientific">Protofrankia coriariae</name>
    <dbReference type="NCBI Taxonomy" id="1562887"/>
    <lineage>
        <taxon>Bacteria</taxon>
        <taxon>Bacillati</taxon>
        <taxon>Actinomycetota</taxon>
        <taxon>Actinomycetes</taxon>
        <taxon>Frankiales</taxon>
        <taxon>Frankiaceae</taxon>
        <taxon>Protofrankia</taxon>
    </lineage>
</organism>
<dbReference type="SUPFAM" id="SSF47413">
    <property type="entry name" value="lambda repressor-like DNA-binding domains"/>
    <property type="match status" value="1"/>
</dbReference>
<dbReference type="InterPro" id="IPR010982">
    <property type="entry name" value="Lambda_DNA-bd_dom_sf"/>
</dbReference>